<sequence length="274" mass="30981">MSNLGYQIGRVFGTPYFKKHYNLKIINKEFIPKEGPILLCGNHLHVLDQFPVIASTSRTSHWMAKKEYFDGKLGPLFKMTGAISVDRFGDAKKAEIEAIDYLNQGSAVGLFPEGTRNGLKEEKLQELYELYSSDISYDDFKKLMPKNTLASQINLLDKLYKEEKITRNEYKSYILSAKNAVHELCEMERITPSECEDSILLPFKYGAVSMASKTNAKIVPFGVTGHYVKNSNDLTVSFAKPLDVNNYNSLEEANLALRENVKSLVKQNINSSIK</sequence>
<dbReference type="AlphaFoldDB" id="K1S488"/>
<comment type="caution">
    <text evidence="4">The sequence shown here is derived from an EMBL/GenBank/DDBJ whole genome shotgun (WGS) entry which is preliminary data.</text>
</comment>
<evidence type="ECO:0000256" key="1">
    <source>
        <dbReference type="ARBA" id="ARBA00022679"/>
    </source>
</evidence>
<accession>K1S488</accession>
<dbReference type="EMBL" id="AJWZ01010422">
    <property type="protein sequence ID" value="EKC48510.1"/>
    <property type="molecule type" value="Genomic_DNA"/>
</dbReference>
<dbReference type="GO" id="GO:0003841">
    <property type="term" value="F:1-acylglycerol-3-phosphate O-acyltransferase activity"/>
    <property type="evidence" value="ECO:0007669"/>
    <property type="project" value="TreeGrafter"/>
</dbReference>
<evidence type="ECO:0000259" key="3">
    <source>
        <dbReference type="SMART" id="SM00563"/>
    </source>
</evidence>
<feature type="domain" description="Phospholipid/glycerol acyltransferase" evidence="3">
    <location>
        <begin position="37"/>
        <end position="226"/>
    </location>
</feature>
<keyword evidence="2 4" id="KW-0012">Acyltransferase</keyword>
<dbReference type="Pfam" id="PF01553">
    <property type="entry name" value="Acyltransferase"/>
    <property type="match status" value="1"/>
</dbReference>
<organism evidence="4">
    <name type="scientific">human gut metagenome</name>
    <dbReference type="NCBI Taxonomy" id="408170"/>
    <lineage>
        <taxon>unclassified sequences</taxon>
        <taxon>metagenomes</taxon>
        <taxon>organismal metagenomes</taxon>
    </lineage>
</organism>
<dbReference type="CDD" id="cd07989">
    <property type="entry name" value="LPLAT_AGPAT-like"/>
    <property type="match status" value="1"/>
</dbReference>
<dbReference type="GO" id="GO:0006654">
    <property type="term" value="P:phosphatidic acid biosynthetic process"/>
    <property type="evidence" value="ECO:0007669"/>
    <property type="project" value="TreeGrafter"/>
</dbReference>
<gene>
    <name evidence="4" type="ORF">OBE_15144</name>
</gene>
<dbReference type="SUPFAM" id="SSF69593">
    <property type="entry name" value="Glycerol-3-phosphate (1)-acyltransferase"/>
    <property type="match status" value="2"/>
</dbReference>
<keyword evidence="1 4" id="KW-0808">Transferase</keyword>
<evidence type="ECO:0000313" key="4">
    <source>
        <dbReference type="EMBL" id="EKC48510.1"/>
    </source>
</evidence>
<proteinExistence type="predicted"/>
<evidence type="ECO:0000256" key="2">
    <source>
        <dbReference type="ARBA" id="ARBA00023315"/>
    </source>
</evidence>
<dbReference type="PANTHER" id="PTHR10434:SF11">
    <property type="entry name" value="1-ACYL-SN-GLYCEROL-3-PHOSPHATE ACYLTRANSFERASE"/>
    <property type="match status" value="1"/>
</dbReference>
<dbReference type="PANTHER" id="PTHR10434">
    <property type="entry name" value="1-ACYL-SN-GLYCEROL-3-PHOSPHATE ACYLTRANSFERASE"/>
    <property type="match status" value="1"/>
</dbReference>
<protein>
    <submittedName>
        <fullName evidence="4">Protein containing Phospholipid/glycerol acyltransferase domain protein</fullName>
    </submittedName>
</protein>
<name>K1S488_9ZZZZ</name>
<dbReference type="InterPro" id="IPR002123">
    <property type="entry name" value="Plipid/glycerol_acylTrfase"/>
</dbReference>
<dbReference type="SMART" id="SM00563">
    <property type="entry name" value="PlsC"/>
    <property type="match status" value="1"/>
</dbReference>
<reference evidence="4" key="1">
    <citation type="journal article" date="2013" name="Environ. Microbiol.">
        <title>Microbiota from the distal guts of lean and obese adolescents exhibit partial functional redundancy besides clear differences in community structure.</title>
        <authorList>
            <person name="Ferrer M."/>
            <person name="Ruiz A."/>
            <person name="Lanza F."/>
            <person name="Haange S.B."/>
            <person name="Oberbach A."/>
            <person name="Till H."/>
            <person name="Bargiela R."/>
            <person name="Campoy C."/>
            <person name="Segura M.T."/>
            <person name="Richter M."/>
            <person name="von Bergen M."/>
            <person name="Seifert J."/>
            <person name="Suarez A."/>
        </authorList>
    </citation>
    <scope>NUCLEOTIDE SEQUENCE</scope>
</reference>